<evidence type="ECO:0000259" key="8">
    <source>
        <dbReference type="SMART" id="SM00833"/>
    </source>
</evidence>
<dbReference type="GO" id="GO:0016787">
    <property type="term" value="F:hydrolase activity"/>
    <property type="evidence" value="ECO:0007669"/>
    <property type="project" value="UniProtKB-KW"/>
</dbReference>
<gene>
    <name evidence="9" type="ORF">ATN84_06065</name>
</gene>
<sequence length="383" mass="42113">MNLSAHPIPVSVLTGFLGSGKTTLLNRLLKDPALSDTAVIINEFGDVGIDHLLVEQSSESIIELSDGCLCCTVRGELVDTLAGLVDRLQTGRINRLKRIVIETTGLADPAPVLHAVMGHPVLMQAFRVDGVITTIDAVNGMATLDAHQEAVKQAAVADRIVITKTDLPAARAGLGDLRLRLSSLNPAADVIEAGDQRANYAALFECGLYNPETKTADVQRWLKAEAFEEAEHHHHHEQDHDHGKHGHHHHHHDVNRHDASIRAFALKHDRPVPFSTFEMFIDLLRSTHGEKLLRVKGIIEIAEDPDRPLVIHGVQQIFHPPARLAAWPGGKRETRLVMITRDLPENYVRQLFDAFLGNVQIDTPDRAALTDNPLAIPGHSVRA</sequence>
<dbReference type="RefSeq" id="WP_068880616.1">
    <property type="nucleotide sequence ID" value="NZ_LNTU01000001.1"/>
</dbReference>
<dbReference type="InterPro" id="IPR027417">
    <property type="entry name" value="P-loop_NTPase"/>
</dbReference>
<reference evidence="9 10" key="1">
    <citation type="submission" date="2015-11" db="EMBL/GenBank/DDBJ databases">
        <title>Draft genome sequence of Paramesorhizobium deserti A-3-E, a strain highly resistant to diverse beta-lactam antibiotics.</title>
        <authorList>
            <person name="Lv R."/>
            <person name="Yang X."/>
            <person name="Fang N."/>
            <person name="Guo J."/>
            <person name="Luo X."/>
            <person name="Peng F."/>
            <person name="Yang R."/>
            <person name="Cui Y."/>
            <person name="Fang C."/>
            <person name="Song Y."/>
        </authorList>
    </citation>
    <scope>NUCLEOTIDE SEQUENCE [LARGE SCALE GENOMIC DNA]</scope>
    <source>
        <strain evidence="9 10">A-3-E</strain>
    </source>
</reference>
<dbReference type="STRING" id="1494590.ATN84_06065"/>
<dbReference type="InterPro" id="IPR036627">
    <property type="entry name" value="CobW-likC_sf"/>
</dbReference>
<organism evidence="9 10">
    <name type="scientific">Paramesorhizobium deserti</name>
    <dbReference type="NCBI Taxonomy" id="1494590"/>
    <lineage>
        <taxon>Bacteria</taxon>
        <taxon>Pseudomonadati</taxon>
        <taxon>Pseudomonadota</taxon>
        <taxon>Alphaproteobacteria</taxon>
        <taxon>Hyphomicrobiales</taxon>
        <taxon>Phyllobacteriaceae</taxon>
        <taxon>Paramesorhizobium</taxon>
    </lineage>
</organism>
<accession>A0A135I1F8</accession>
<dbReference type="AlphaFoldDB" id="A0A135I1F8"/>
<feature type="compositionally biased region" description="Basic and acidic residues" evidence="7">
    <location>
        <begin position="230"/>
        <end position="242"/>
    </location>
</feature>
<dbReference type="OrthoDB" id="9808822at2"/>
<comment type="function">
    <text evidence="5">Zinc chaperone that directly transfers zinc cofactor to target proteins, thereby activating them. Zinc is transferred from the CXCC motif in the GTPase domain to the zinc binding site in target proteins in a process requiring GTP hydrolysis.</text>
</comment>
<dbReference type="SUPFAM" id="SSF90002">
    <property type="entry name" value="Hypothetical protein YjiA, C-terminal domain"/>
    <property type="match status" value="1"/>
</dbReference>
<dbReference type="EMBL" id="LNTU01000001">
    <property type="protein sequence ID" value="KXF79279.1"/>
    <property type="molecule type" value="Genomic_DNA"/>
</dbReference>
<dbReference type="Gene3D" id="3.30.1220.10">
    <property type="entry name" value="CobW-like, C-terminal domain"/>
    <property type="match status" value="1"/>
</dbReference>
<name>A0A135I1F8_9HYPH</name>
<feature type="region of interest" description="Disordered" evidence="7">
    <location>
        <begin position="230"/>
        <end position="255"/>
    </location>
</feature>
<dbReference type="InterPro" id="IPR051316">
    <property type="entry name" value="Zinc-reg_GTPase_activator"/>
</dbReference>
<keyword evidence="9" id="KW-0067">ATP-binding</keyword>
<evidence type="ECO:0000256" key="3">
    <source>
        <dbReference type="ARBA" id="ARBA00023186"/>
    </source>
</evidence>
<dbReference type="PANTHER" id="PTHR13748:SF62">
    <property type="entry name" value="COBW DOMAIN-CONTAINING PROTEIN"/>
    <property type="match status" value="1"/>
</dbReference>
<dbReference type="CDD" id="cd03112">
    <property type="entry name" value="CobW-like"/>
    <property type="match status" value="1"/>
</dbReference>
<feature type="compositionally biased region" description="Basic residues" evidence="7">
    <location>
        <begin position="243"/>
        <end position="254"/>
    </location>
</feature>
<dbReference type="GO" id="GO:0005524">
    <property type="term" value="F:ATP binding"/>
    <property type="evidence" value="ECO:0007669"/>
    <property type="project" value="UniProtKB-KW"/>
</dbReference>
<proteinExistence type="inferred from homology"/>
<evidence type="ECO:0000256" key="2">
    <source>
        <dbReference type="ARBA" id="ARBA00022801"/>
    </source>
</evidence>
<evidence type="ECO:0000313" key="9">
    <source>
        <dbReference type="EMBL" id="KXF79279.1"/>
    </source>
</evidence>
<protein>
    <submittedName>
        <fullName evidence="9">ATP-binding protein</fullName>
    </submittedName>
</protein>
<keyword evidence="1" id="KW-0547">Nucleotide-binding</keyword>
<keyword evidence="3" id="KW-0143">Chaperone</keyword>
<keyword evidence="10" id="KW-1185">Reference proteome</keyword>
<dbReference type="GO" id="GO:0005737">
    <property type="term" value="C:cytoplasm"/>
    <property type="evidence" value="ECO:0007669"/>
    <property type="project" value="TreeGrafter"/>
</dbReference>
<feature type="domain" description="CobW C-terminal" evidence="8">
    <location>
        <begin position="261"/>
        <end position="356"/>
    </location>
</feature>
<comment type="similarity">
    <text evidence="4">Belongs to the SIMIBI class G3E GTPase family. ZNG1 subfamily.</text>
</comment>
<dbReference type="Pfam" id="PF07683">
    <property type="entry name" value="CobW_C"/>
    <property type="match status" value="1"/>
</dbReference>
<keyword evidence="2" id="KW-0378">Hydrolase</keyword>
<comment type="catalytic activity">
    <reaction evidence="6">
        <text>GTP + H2O = GDP + phosphate + H(+)</text>
        <dbReference type="Rhea" id="RHEA:19669"/>
        <dbReference type="ChEBI" id="CHEBI:15377"/>
        <dbReference type="ChEBI" id="CHEBI:15378"/>
        <dbReference type="ChEBI" id="CHEBI:37565"/>
        <dbReference type="ChEBI" id="CHEBI:43474"/>
        <dbReference type="ChEBI" id="CHEBI:58189"/>
    </reaction>
    <physiologicalReaction direction="left-to-right" evidence="6">
        <dbReference type="Rhea" id="RHEA:19670"/>
    </physiologicalReaction>
</comment>
<dbReference type="SMART" id="SM00833">
    <property type="entry name" value="CobW_C"/>
    <property type="match status" value="1"/>
</dbReference>
<evidence type="ECO:0000313" key="10">
    <source>
        <dbReference type="Proteomes" id="UP000070107"/>
    </source>
</evidence>
<dbReference type="Pfam" id="PF02492">
    <property type="entry name" value="cobW"/>
    <property type="match status" value="1"/>
</dbReference>
<dbReference type="Gene3D" id="3.40.50.300">
    <property type="entry name" value="P-loop containing nucleotide triphosphate hydrolases"/>
    <property type="match status" value="1"/>
</dbReference>
<evidence type="ECO:0000256" key="4">
    <source>
        <dbReference type="ARBA" id="ARBA00034320"/>
    </source>
</evidence>
<dbReference type="PANTHER" id="PTHR13748">
    <property type="entry name" value="COBW-RELATED"/>
    <property type="match status" value="1"/>
</dbReference>
<evidence type="ECO:0000256" key="5">
    <source>
        <dbReference type="ARBA" id="ARBA00045658"/>
    </source>
</evidence>
<dbReference type="InterPro" id="IPR011629">
    <property type="entry name" value="CobW-like_C"/>
</dbReference>
<evidence type="ECO:0000256" key="6">
    <source>
        <dbReference type="ARBA" id="ARBA00049117"/>
    </source>
</evidence>
<dbReference type="SUPFAM" id="SSF52540">
    <property type="entry name" value="P-loop containing nucleoside triphosphate hydrolases"/>
    <property type="match status" value="1"/>
</dbReference>
<dbReference type="Proteomes" id="UP000070107">
    <property type="component" value="Unassembled WGS sequence"/>
</dbReference>
<dbReference type="InterPro" id="IPR003495">
    <property type="entry name" value="CobW/HypB/UreG_nucleotide-bd"/>
</dbReference>
<evidence type="ECO:0000256" key="1">
    <source>
        <dbReference type="ARBA" id="ARBA00022741"/>
    </source>
</evidence>
<evidence type="ECO:0000256" key="7">
    <source>
        <dbReference type="SAM" id="MobiDB-lite"/>
    </source>
</evidence>
<comment type="caution">
    <text evidence="9">The sequence shown here is derived from an EMBL/GenBank/DDBJ whole genome shotgun (WGS) entry which is preliminary data.</text>
</comment>